<organism evidence="8 9">
    <name type="scientific">Zingiber officinale</name>
    <name type="common">Ginger</name>
    <name type="synonym">Amomum zingiber</name>
    <dbReference type="NCBI Taxonomy" id="94328"/>
    <lineage>
        <taxon>Eukaryota</taxon>
        <taxon>Viridiplantae</taxon>
        <taxon>Streptophyta</taxon>
        <taxon>Embryophyta</taxon>
        <taxon>Tracheophyta</taxon>
        <taxon>Spermatophyta</taxon>
        <taxon>Magnoliopsida</taxon>
        <taxon>Liliopsida</taxon>
        <taxon>Zingiberales</taxon>
        <taxon>Zingiberaceae</taxon>
        <taxon>Zingiber</taxon>
    </lineage>
</organism>
<dbReference type="FunFam" id="3.30.70.330:FF:000051">
    <property type="entry name" value="Heterogeneous nuclear ribonucleoprotein 1"/>
    <property type="match status" value="1"/>
</dbReference>
<dbReference type="PRINTS" id="PR00961">
    <property type="entry name" value="HUDSXLRNA"/>
</dbReference>
<dbReference type="GO" id="GO:1990904">
    <property type="term" value="C:ribonucleoprotein complex"/>
    <property type="evidence" value="ECO:0007669"/>
    <property type="project" value="InterPro"/>
</dbReference>
<proteinExistence type="predicted"/>
<dbReference type="SUPFAM" id="SSF54928">
    <property type="entry name" value="RNA-binding domain, RBD"/>
    <property type="match status" value="2"/>
</dbReference>
<dbReference type="GO" id="GO:0000785">
    <property type="term" value="C:chromatin"/>
    <property type="evidence" value="ECO:0007669"/>
    <property type="project" value="TreeGrafter"/>
</dbReference>
<dbReference type="PANTHER" id="PTHR48033">
    <property type="entry name" value="RNA-BINDING (RRM/RBD/RNP MOTIFS) FAMILY PROTEIN"/>
    <property type="match status" value="1"/>
</dbReference>
<dbReference type="EMBL" id="JACMSC010000006">
    <property type="protein sequence ID" value="KAG6518672.1"/>
    <property type="molecule type" value="Genomic_DNA"/>
</dbReference>
<feature type="compositionally biased region" description="Basic and acidic residues" evidence="6">
    <location>
        <begin position="251"/>
        <end position="280"/>
    </location>
</feature>
<accession>A0A8J5LH11</accession>
<keyword evidence="3 5" id="KW-0694">RNA-binding</keyword>
<dbReference type="Pfam" id="PF00076">
    <property type="entry name" value="RRM_1"/>
    <property type="match status" value="2"/>
</dbReference>
<feature type="domain" description="RRM" evidence="7">
    <location>
        <begin position="94"/>
        <end position="170"/>
    </location>
</feature>
<evidence type="ECO:0000256" key="3">
    <source>
        <dbReference type="ARBA" id="ARBA00022884"/>
    </source>
</evidence>
<feature type="domain" description="RRM" evidence="7">
    <location>
        <begin position="183"/>
        <end position="261"/>
    </location>
</feature>
<dbReference type="SMART" id="SM00360">
    <property type="entry name" value="RRM"/>
    <property type="match status" value="2"/>
</dbReference>
<dbReference type="Gene3D" id="3.30.70.330">
    <property type="match status" value="2"/>
</dbReference>
<feature type="region of interest" description="Disordered" evidence="6">
    <location>
        <begin position="1"/>
        <end position="91"/>
    </location>
</feature>
<feature type="compositionally biased region" description="Gly residues" evidence="6">
    <location>
        <begin position="45"/>
        <end position="61"/>
    </location>
</feature>
<evidence type="ECO:0000313" key="8">
    <source>
        <dbReference type="EMBL" id="KAG6518672.1"/>
    </source>
</evidence>
<feature type="compositionally biased region" description="Acidic residues" evidence="6">
    <location>
        <begin position="15"/>
        <end position="44"/>
    </location>
</feature>
<dbReference type="AlphaFoldDB" id="A0A8J5LH11"/>
<dbReference type="InterPro" id="IPR012677">
    <property type="entry name" value="Nucleotide-bd_a/b_plait_sf"/>
</dbReference>
<evidence type="ECO:0000256" key="1">
    <source>
        <dbReference type="ARBA" id="ARBA00004123"/>
    </source>
</evidence>
<evidence type="ECO:0000313" key="9">
    <source>
        <dbReference type="Proteomes" id="UP000734854"/>
    </source>
</evidence>
<dbReference type="InterPro" id="IPR000504">
    <property type="entry name" value="RRM_dom"/>
</dbReference>
<evidence type="ECO:0000256" key="4">
    <source>
        <dbReference type="ARBA" id="ARBA00023242"/>
    </source>
</evidence>
<dbReference type="GO" id="GO:0005654">
    <property type="term" value="C:nucleoplasm"/>
    <property type="evidence" value="ECO:0007669"/>
    <property type="project" value="TreeGrafter"/>
</dbReference>
<name>A0A8J5LH11_ZINOF</name>
<evidence type="ECO:0000256" key="2">
    <source>
        <dbReference type="ARBA" id="ARBA00022737"/>
    </source>
</evidence>
<dbReference type="GO" id="GO:0010468">
    <property type="term" value="P:regulation of gene expression"/>
    <property type="evidence" value="ECO:0007669"/>
    <property type="project" value="TreeGrafter"/>
</dbReference>
<evidence type="ECO:0000256" key="5">
    <source>
        <dbReference type="PROSITE-ProRule" id="PRU00176"/>
    </source>
</evidence>
<evidence type="ECO:0000259" key="7">
    <source>
        <dbReference type="PROSITE" id="PS50102"/>
    </source>
</evidence>
<feature type="region of interest" description="Disordered" evidence="6">
    <location>
        <begin position="251"/>
        <end position="283"/>
    </location>
</feature>
<comment type="subcellular location">
    <subcellularLocation>
        <location evidence="1">Nucleus</location>
    </subcellularLocation>
</comment>
<feature type="compositionally biased region" description="Basic and acidic residues" evidence="6">
    <location>
        <begin position="62"/>
        <end position="85"/>
    </location>
</feature>
<reference evidence="8 9" key="1">
    <citation type="submission" date="2020-08" db="EMBL/GenBank/DDBJ databases">
        <title>Plant Genome Project.</title>
        <authorList>
            <person name="Zhang R.-G."/>
        </authorList>
    </citation>
    <scope>NUCLEOTIDE SEQUENCE [LARGE SCALE GENOMIC DNA]</scope>
    <source>
        <tissue evidence="8">Rhizome</tissue>
    </source>
</reference>
<protein>
    <recommendedName>
        <fullName evidence="7">RRM domain-containing protein</fullName>
    </recommendedName>
</protein>
<dbReference type="PROSITE" id="PS50102">
    <property type="entry name" value="RRM"/>
    <property type="match status" value="2"/>
</dbReference>
<dbReference type="InterPro" id="IPR035979">
    <property type="entry name" value="RBD_domain_sf"/>
</dbReference>
<evidence type="ECO:0000256" key="6">
    <source>
        <dbReference type="SAM" id="MobiDB-lite"/>
    </source>
</evidence>
<gene>
    <name evidence="8" type="ORF">ZIOFF_022152</name>
</gene>
<keyword evidence="9" id="KW-1185">Reference proteome</keyword>
<keyword evidence="2" id="KW-0677">Repeat</keyword>
<dbReference type="Proteomes" id="UP000734854">
    <property type="component" value="Unassembled WGS sequence"/>
</dbReference>
<comment type="caution">
    <text evidence="8">The sequence shown here is derived from an EMBL/GenBank/DDBJ whole genome shotgun (WGS) entry which is preliminary data.</text>
</comment>
<keyword evidence="4" id="KW-0539">Nucleus</keyword>
<dbReference type="PANTHER" id="PTHR48033:SF10">
    <property type="entry name" value="RNA-BINDING PROTEIN SQUID"/>
    <property type="match status" value="1"/>
</dbReference>
<sequence length="439" mass="48345">MDLAEGNEKTVGGEFECEYDVEEIEEEVEEYEEEEVEEEEEEEMGGGGLDRSAGEGEGVGIGDRREDSPRKRSENVDNGEEEMKQADAATSSAGKIFVGGVAWDTTEETFSRHFSKYGEITDSVIMKDKNTLMPRGFGFVTFADPSIIDKVLENEHVIDGRTVEVKRTVPREEMPSKAGIKTKKIFVGGIPTSLTEDELKEHFSSYGEVVERQIMFDHATGRSRGFGFVTFKDEESVDKIISKGKMHDFDGKQVEIKRAEPKRSSGNQRKNERASYDAHSRSGSGYRANSYGYGGGQYDMYYGGGSAGYGYGRGYGYGGVQSYGGGYGANYGGYMYGGGGFNGGNMYGGPSGYGGWYGGYGNGRGGYGSRKDSLPPPVLYYLDHFSQKGFEKHSGSPALVRVLDRSAQLILVKTAEVEDEHDDESILKVMINRIMRLER</sequence>
<dbReference type="InterPro" id="IPR002343">
    <property type="entry name" value="Hud_Sxl_RNA"/>
</dbReference>
<dbReference type="GO" id="GO:0003723">
    <property type="term" value="F:RNA binding"/>
    <property type="evidence" value="ECO:0007669"/>
    <property type="project" value="UniProtKB-UniRule"/>
</dbReference>